<reference evidence="3" key="1">
    <citation type="journal article" date="2019" name="Int. J. Syst. Evol. Microbiol.">
        <title>The Global Catalogue of Microorganisms (GCM) 10K type strain sequencing project: providing services to taxonomists for standard genome sequencing and annotation.</title>
        <authorList>
            <consortium name="The Broad Institute Genomics Platform"/>
            <consortium name="The Broad Institute Genome Sequencing Center for Infectious Disease"/>
            <person name="Wu L."/>
            <person name="Ma J."/>
        </authorList>
    </citation>
    <scope>NUCLEOTIDE SEQUENCE [LARGE SCALE GENOMIC DNA]</scope>
    <source>
        <strain evidence="3">KCTC 22671</strain>
    </source>
</reference>
<evidence type="ECO:0000313" key="3">
    <source>
        <dbReference type="Proteomes" id="UP001597534"/>
    </source>
</evidence>
<protein>
    <submittedName>
        <fullName evidence="2">Uncharacterized protein</fullName>
    </submittedName>
</protein>
<feature type="chain" id="PRO_5045380152" evidence="1">
    <location>
        <begin position="21"/>
        <end position="110"/>
    </location>
</feature>
<feature type="signal peptide" evidence="1">
    <location>
        <begin position="1"/>
        <end position="20"/>
    </location>
</feature>
<gene>
    <name evidence="2" type="ORF">ACFS5J_06565</name>
</gene>
<dbReference type="Proteomes" id="UP001597534">
    <property type="component" value="Unassembled WGS sequence"/>
</dbReference>
<dbReference type="RefSeq" id="WP_379811262.1">
    <property type="nucleotide sequence ID" value="NZ_JBHUPC010000012.1"/>
</dbReference>
<name>A0ABW5YM60_9FLAO</name>
<dbReference type="EMBL" id="JBHUPC010000012">
    <property type="protein sequence ID" value="MFD2891673.1"/>
    <property type="molecule type" value="Genomic_DNA"/>
</dbReference>
<proteinExistence type="predicted"/>
<keyword evidence="1" id="KW-0732">Signal</keyword>
<evidence type="ECO:0000256" key="1">
    <source>
        <dbReference type="SAM" id="SignalP"/>
    </source>
</evidence>
<accession>A0ABW5YM60</accession>
<sequence length="110" mass="12508">MKRLIAIIALFFAFTITASAQDSKSVEKTSQTVAKEIGKFLNLDTNTTNQLYEVLLDKNTKLSNTPHEMAYQETLIVTTRKINKDFSEILGDDMFQKLKNNTALYEKAIK</sequence>
<comment type="caution">
    <text evidence="2">The sequence shown here is derived from an EMBL/GenBank/DDBJ whole genome shotgun (WGS) entry which is preliminary data.</text>
</comment>
<evidence type="ECO:0000313" key="2">
    <source>
        <dbReference type="EMBL" id="MFD2891673.1"/>
    </source>
</evidence>
<organism evidence="2 3">
    <name type="scientific">Flavobacterium chuncheonense</name>
    <dbReference type="NCBI Taxonomy" id="2026653"/>
    <lineage>
        <taxon>Bacteria</taxon>
        <taxon>Pseudomonadati</taxon>
        <taxon>Bacteroidota</taxon>
        <taxon>Flavobacteriia</taxon>
        <taxon>Flavobacteriales</taxon>
        <taxon>Flavobacteriaceae</taxon>
        <taxon>Flavobacterium</taxon>
    </lineage>
</organism>
<keyword evidence="3" id="KW-1185">Reference proteome</keyword>